<keyword evidence="2" id="KW-1185">Reference proteome</keyword>
<evidence type="ECO:0000313" key="1">
    <source>
        <dbReference type="EMBL" id="CEI64958.1"/>
    </source>
</evidence>
<sequence>MSENAPHPLSALAFEHWAVCVVQDLCGFSVPTKGRISNESLSLDSVAMLITNSVGGLESMYALAPLVIDTTLY</sequence>
<reference evidence="2" key="1">
    <citation type="submission" date="2014-10" db="EMBL/GenBank/DDBJ databases">
        <authorList>
            <person name="King R."/>
        </authorList>
    </citation>
    <scope>NUCLEOTIDE SEQUENCE [LARGE SCALE GENOMIC DNA]</scope>
    <source>
        <strain evidence="2">A3/5</strain>
    </source>
</reference>
<evidence type="ECO:0000313" key="2">
    <source>
        <dbReference type="Proteomes" id="UP000245910"/>
    </source>
</evidence>
<name>A0A2L2T572_9HYPO</name>
<dbReference type="Proteomes" id="UP000245910">
    <property type="component" value="Chromosome I"/>
</dbReference>
<dbReference type="EMBL" id="LN649229">
    <property type="protein sequence ID" value="CEI64958.1"/>
    <property type="molecule type" value="Genomic_DNA"/>
</dbReference>
<proteinExistence type="predicted"/>
<accession>A0A2L2T572</accession>
<protein>
    <submittedName>
        <fullName evidence="1">Uncharacterized protein</fullName>
    </submittedName>
</protein>
<dbReference type="AlphaFoldDB" id="A0A2L2T572"/>
<organism evidence="1 2">
    <name type="scientific">Fusarium venenatum</name>
    <dbReference type="NCBI Taxonomy" id="56646"/>
    <lineage>
        <taxon>Eukaryota</taxon>
        <taxon>Fungi</taxon>
        <taxon>Dikarya</taxon>
        <taxon>Ascomycota</taxon>
        <taxon>Pezizomycotina</taxon>
        <taxon>Sordariomycetes</taxon>
        <taxon>Hypocreomycetidae</taxon>
        <taxon>Hypocreales</taxon>
        <taxon>Nectriaceae</taxon>
        <taxon>Fusarium</taxon>
    </lineage>
</organism>